<accession>A0A9P1FZG9</accession>
<dbReference type="Proteomes" id="UP001152797">
    <property type="component" value="Unassembled WGS sequence"/>
</dbReference>
<protein>
    <submittedName>
        <fullName evidence="2">Uncharacterized protein</fullName>
    </submittedName>
</protein>
<sequence>MKGTTDPEEVSNHSPVVELLDAIYKLMQAEAPEPEVEEGDSVVAADLDADTVLADHEVALKQLVPAPPEGTSTDELQEHLIALQKKVKQFSKFVPMSNTARSLALKLEATAVAGTALRKFHHAVLVYDSKVLGEASSHAHVRIPPFQAAHLKTVVQAWIQARGKKSGDEDELGIVLVLDGFRPGLESSIGAAFVGPDGKNLQKNRVLFSVKYTEESLLSRKQLQRGLLQQVEACHCFTTDGLALRRKLRLFNDKESNMASMLGEFALPKHEDLWRVAPDVKKEMIGCKILTGGANPNKVPKPVFGDGKEPVSWHCQAETFFAEVTHSFYAGVILHATETDGSCAVHCVKHQIPYVGIALTQKHADLLQAQVLTRLWHDSLDDKSPIYNASLANLLAGSEKKKNEGQKKTPKKTRSRRGGADATGDESTAEPKAKSKPKRTKDDANTTTADTEPQPKKKTKKTKSKKGAQEPDDAEIIAQLKMLEARDGDGDEEDQGEGEE</sequence>
<dbReference type="EMBL" id="CAMXCT010002064">
    <property type="protein sequence ID" value="CAI3995359.1"/>
    <property type="molecule type" value="Genomic_DNA"/>
</dbReference>
<reference evidence="3" key="2">
    <citation type="submission" date="2024-04" db="EMBL/GenBank/DDBJ databases">
        <authorList>
            <person name="Chen Y."/>
            <person name="Shah S."/>
            <person name="Dougan E. K."/>
            <person name="Thang M."/>
            <person name="Chan C."/>
        </authorList>
    </citation>
    <scope>NUCLEOTIDE SEQUENCE [LARGE SCALE GENOMIC DNA]</scope>
</reference>
<feature type="compositionally biased region" description="Acidic residues" evidence="1">
    <location>
        <begin position="489"/>
        <end position="500"/>
    </location>
</feature>
<feature type="compositionally biased region" description="Basic residues" evidence="1">
    <location>
        <begin position="456"/>
        <end position="466"/>
    </location>
</feature>
<dbReference type="AlphaFoldDB" id="A0A9P1FZG9"/>
<evidence type="ECO:0000313" key="2">
    <source>
        <dbReference type="EMBL" id="CAI3995359.1"/>
    </source>
</evidence>
<evidence type="ECO:0000256" key="1">
    <source>
        <dbReference type="SAM" id="MobiDB-lite"/>
    </source>
</evidence>
<name>A0A9P1FZG9_9DINO</name>
<evidence type="ECO:0000313" key="3">
    <source>
        <dbReference type="EMBL" id="CAL1148734.1"/>
    </source>
</evidence>
<feature type="compositionally biased region" description="Basic residues" evidence="1">
    <location>
        <begin position="408"/>
        <end position="417"/>
    </location>
</feature>
<feature type="region of interest" description="Disordered" evidence="1">
    <location>
        <begin position="398"/>
        <end position="500"/>
    </location>
</feature>
<keyword evidence="4" id="KW-1185">Reference proteome</keyword>
<dbReference type="OrthoDB" id="432273at2759"/>
<dbReference type="EMBL" id="CAMXCT020002064">
    <property type="protein sequence ID" value="CAL1148734.1"/>
    <property type="molecule type" value="Genomic_DNA"/>
</dbReference>
<feature type="compositionally biased region" description="Basic and acidic residues" evidence="1">
    <location>
        <begin position="398"/>
        <end position="407"/>
    </location>
</feature>
<organism evidence="2">
    <name type="scientific">Cladocopium goreaui</name>
    <dbReference type="NCBI Taxonomy" id="2562237"/>
    <lineage>
        <taxon>Eukaryota</taxon>
        <taxon>Sar</taxon>
        <taxon>Alveolata</taxon>
        <taxon>Dinophyceae</taxon>
        <taxon>Suessiales</taxon>
        <taxon>Symbiodiniaceae</taxon>
        <taxon>Cladocopium</taxon>
    </lineage>
</organism>
<reference evidence="2" key="1">
    <citation type="submission" date="2022-10" db="EMBL/GenBank/DDBJ databases">
        <authorList>
            <person name="Chen Y."/>
            <person name="Dougan E. K."/>
            <person name="Chan C."/>
            <person name="Rhodes N."/>
            <person name="Thang M."/>
        </authorList>
    </citation>
    <scope>NUCLEOTIDE SEQUENCE</scope>
</reference>
<evidence type="ECO:0000313" key="4">
    <source>
        <dbReference type="Proteomes" id="UP001152797"/>
    </source>
</evidence>
<gene>
    <name evidence="2" type="ORF">C1SCF055_LOCUS21932</name>
</gene>
<proteinExistence type="predicted"/>
<dbReference type="EMBL" id="CAMXCT030002064">
    <property type="protein sequence ID" value="CAL4782671.1"/>
    <property type="molecule type" value="Genomic_DNA"/>
</dbReference>
<comment type="caution">
    <text evidence="2">The sequence shown here is derived from an EMBL/GenBank/DDBJ whole genome shotgun (WGS) entry which is preliminary data.</text>
</comment>